<name>A0AAD7GQU5_9AGAR</name>
<evidence type="ECO:0000313" key="4">
    <source>
        <dbReference type="EMBL" id="KAJ7700916.1"/>
    </source>
</evidence>
<dbReference type="Pfam" id="PF19343">
    <property type="entry name" value="HAM1_N"/>
    <property type="match status" value="2"/>
</dbReference>
<dbReference type="Proteomes" id="UP001215598">
    <property type="component" value="Unassembled WGS sequence"/>
</dbReference>
<comment type="caution">
    <text evidence="4">The sequence shown here is derived from an EMBL/GenBank/DDBJ whole genome shotgun (WGS) entry which is preliminary data.</text>
</comment>
<keyword evidence="5" id="KW-1185">Reference proteome</keyword>
<dbReference type="EMBL" id="JARKIB010000547">
    <property type="protein sequence ID" value="KAJ7700916.1"/>
    <property type="molecule type" value="Genomic_DNA"/>
</dbReference>
<dbReference type="AlphaFoldDB" id="A0AAD7GQU5"/>
<feature type="domain" description="HAM1-like N-terminal" evidence="3">
    <location>
        <begin position="241"/>
        <end position="567"/>
    </location>
</feature>
<proteinExistence type="predicted"/>
<feature type="domain" description="HAM1-like N-terminal" evidence="3">
    <location>
        <begin position="6"/>
        <end position="222"/>
    </location>
</feature>
<feature type="compositionally biased region" description="Basic and acidic residues" evidence="1">
    <location>
        <begin position="779"/>
        <end position="791"/>
    </location>
</feature>
<protein>
    <submittedName>
        <fullName evidence="4">Uncharacterized protein</fullName>
    </submittedName>
</protein>
<dbReference type="InterPro" id="IPR045967">
    <property type="entry name" value="HAM1-like_N"/>
</dbReference>
<evidence type="ECO:0000256" key="1">
    <source>
        <dbReference type="SAM" id="MobiDB-lite"/>
    </source>
</evidence>
<gene>
    <name evidence="4" type="ORF">B0H16DRAFT_1441167</name>
</gene>
<evidence type="ECO:0000313" key="5">
    <source>
        <dbReference type="Proteomes" id="UP001215598"/>
    </source>
</evidence>
<evidence type="ECO:0000259" key="2">
    <source>
        <dbReference type="Pfam" id="PF14613"/>
    </source>
</evidence>
<dbReference type="Pfam" id="PF14613">
    <property type="entry name" value="HAM1_C"/>
    <property type="match status" value="1"/>
</dbReference>
<accession>A0AAD7GQU5</accession>
<feature type="region of interest" description="Disordered" evidence="1">
    <location>
        <begin position="774"/>
        <end position="801"/>
    </location>
</feature>
<feature type="domain" description="HAM1-like C-terminal" evidence="2">
    <location>
        <begin position="593"/>
        <end position="679"/>
    </location>
</feature>
<feature type="region of interest" description="Disordered" evidence="1">
    <location>
        <begin position="159"/>
        <end position="178"/>
    </location>
</feature>
<reference evidence="4" key="1">
    <citation type="submission" date="2023-03" db="EMBL/GenBank/DDBJ databases">
        <title>Massive genome expansion in bonnet fungi (Mycena s.s.) driven by repeated elements and novel gene families across ecological guilds.</title>
        <authorList>
            <consortium name="Lawrence Berkeley National Laboratory"/>
            <person name="Harder C.B."/>
            <person name="Miyauchi S."/>
            <person name="Viragh M."/>
            <person name="Kuo A."/>
            <person name="Thoen E."/>
            <person name="Andreopoulos B."/>
            <person name="Lu D."/>
            <person name="Skrede I."/>
            <person name="Drula E."/>
            <person name="Henrissat B."/>
            <person name="Morin E."/>
            <person name="Kohler A."/>
            <person name="Barry K."/>
            <person name="LaButti K."/>
            <person name="Morin E."/>
            <person name="Salamov A."/>
            <person name="Lipzen A."/>
            <person name="Mereny Z."/>
            <person name="Hegedus B."/>
            <person name="Baldrian P."/>
            <person name="Stursova M."/>
            <person name="Weitz H."/>
            <person name="Taylor A."/>
            <person name="Grigoriev I.V."/>
            <person name="Nagy L.G."/>
            <person name="Martin F."/>
            <person name="Kauserud H."/>
        </authorList>
    </citation>
    <scope>NUCLEOTIDE SEQUENCE</scope>
    <source>
        <strain evidence="4">CBHHK182m</strain>
    </source>
</reference>
<dbReference type="PANTHER" id="PTHR31138:SF1">
    <property type="entry name" value="PDZ DOMAIN-CONTAINING PROTEIN"/>
    <property type="match status" value="1"/>
</dbReference>
<evidence type="ECO:0000259" key="3">
    <source>
        <dbReference type="Pfam" id="PF19343"/>
    </source>
</evidence>
<organism evidence="4 5">
    <name type="scientific">Mycena metata</name>
    <dbReference type="NCBI Taxonomy" id="1033252"/>
    <lineage>
        <taxon>Eukaryota</taxon>
        <taxon>Fungi</taxon>
        <taxon>Dikarya</taxon>
        <taxon>Basidiomycota</taxon>
        <taxon>Agaricomycotina</taxon>
        <taxon>Agaricomycetes</taxon>
        <taxon>Agaricomycetidae</taxon>
        <taxon>Agaricales</taxon>
        <taxon>Marasmiineae</taxon>
        <taxon>Mycenaceae</taxon>
        <taxon>Mycena</taxon>
    </lineage>
</organism>
<dbReference type="InterPro" id="IPR027842">
    <property type="entry name" value="HAM1-like_C"/>
</dbReference>
<dbReference type="PANTHER" id="PTHR31138">
    <property type="entry name" value="CHROMOSOME 19, WHOLE GENOME SHOTGUN SEQUENCE"/>
    <property type="match status" value="1"/>
</dbReference>
<sequence>MEKFSSVTAALDAGKIPSTEQLNALIDWFTQVAIPVVQPAEDSLSGQGRVLAKDVRNVLDAYKSLNLNKNKDDLLQEAIWHLTEGEITTTVDSAADVVDQKQLSSDVDAVRRSLRTILSIVWQSVSSEGGFLLNDFASFARLSLADAAEAIQDQAGRAASGLRDVEQGVQDGQRDNLGRDKKRLEEEEDVRVAFEHGMDTLKDAGSSVIGAGQSAKETTEDLSERTSSRLQAVYYKACERAQKDPAYRSSLTTLFNTLHKWVNKAFDTATDQSFTLNSFIEDTTPEQHVHKALNALKTLVDRFAKPDSSVDAILLRAQHFINAVRGDSGEVKAWVDKFFAHAHKSLEDPAYPRSEEAKSVRRDLRHSGRTLIDTNTEGGRKWAELKDAVRRFGAALGADEDVERLRVAHVRLGEDVENGLVEAGEEAETGVQAVLERAAWFWRDLFAVYAPRVLGMLKDVPIPRTEYSDNDIDLVLENLDISSFGLNPAHIFVRNITDVDVRTSETAPAVTGVGTFTHIRLQAVQLALEDVSFYYKDKTSTLPPNEFTGLLALKMPPQGIDVDIKVRLIPSAREREAKRAYHHIELLTVEISDNVEVDVRESNHAIVLAVFKPIFNMRFREALGRALGEQLRAGLDWLDHVAWDVGKRAEVFGDAGVGRGAALAGAVWSEIGRIGRESTAGWRATGTGVVIEDSASGGAKFAIGAEPQVLSGEKRGPVGTGSESLEKRVGEAVDAVAGQTGVGEAGDVKQAVKEGAKDASAQLQGMLREGKRQVRSFRRSVEDKSVEEKKNPGWKSQAFDI</sequence>